<evidence type="ECO:0000256" key="1">
    <source>
        <dbReference type="SAM" id="Phobius"/>
    </source>
</evidence>
<accession>A0A916QA27</accession>
<reference evidence="2" key="1">
    <citation type="submission" date="2020-08" db="EMBL/GenBank/DDBJ databases">
        <authorList>
            <person name="Uke A."/>
            <person name="Chhe C."/>
            <person name="Baramee S."/>
            <person name="Kosugi A."/>
        </authorList>
    </citation>
    <scope>NUCLEOTIDE SEQUENCE</scope>
    <source>
        <strain evidence="2">DA-C8</strain>
    </source>
</reference>
<proteinExistence type="predicted"/>
<dbReference type="EMBL" id="BMAQ01000001">
    <property type="protein sequence ID" value="GFR36900.1"/>
    <property type="molecule type" value="Genomic_DNA"/>
</dbReference>
<organism evidence="2 3">
    <name type="scientific">Insulibacter thermoxylanivorax</name>
    <dbReference type="NCBI Taxonomy" id="2749268"/>
    <lineage>
        <taxon>Bacteria</taxon>
        <taxon>Bacillati</taxon>
        <taxon>Bacillota</taxon>
        <taxon>Bacilli</taxon>
        <taxon>Bacillales</taxon>
        <taxon>Paenibacillaceae</taxon>
        <taxon>Insulibacter</taxon>
    </lineage>
</organism>
<feature type="transmembrane region" description="Helical" evidence="1">
    <location>
        <begin position="178"/>
        <end position="197"/>
    </location>
</feature>
<dbReference type="Proteomes" id="UP000654993">
    <property type="component" value="Unassembled WGS sequence"/>
</dbReference>
<dbReference type="RefSeq" id="WP_200965188.1">
    <property type="nucleotide sequence ID" value="NZ_BMAQ01000001.1"/>
</dbReference>
<evidence type="ECO:0008006" key="4">
    <source>
        <dbReference type="Google" id="ProtNLM"/>
    </source>
</evidence>
<sequence>MRCKDVQELLGQYWDLPDHDLRKMAVDEHIGRCACCAEEFKLWEESGELIWDAGIETVVPATRSSISASVMERIYADESWRLPVAKRAYSLTRSMKLRISAVIGFCLALFLTSFIYSIVSDQEEVQAYAFRPGVVPVMSAQSGDSAVQLALFSQEIPTASITAPFVLDMGQVDSYPDYLIVMSIIGIVFSLLTMNWLSRLRS</sequence>
<name>A0A916QA27_9BACL</name>
<gene>
    <name evidence="2" type="ORF">PRECH8_01960</name>
</gene>
<feature type="transmembrane region" description="Helical" evidence="1">
    <location>
        <begin position="97"/>
        <end position="119"/>
    </location>
</feature>
<keyword evidence="3" id="KW-1185">Reference proteome</keyword>
<evidence type="ECO:0000313" key="2">
    <source>
        <dbReference type="EMBL" id="GFR36900.1"/>
    </source>
</evidence>
<keyword evidence="1" id="KW-1133">Transmembrane helix</keyword>
<keyword evidence="1" id="KW-0812">Transmembrane</keyword>
<protein>
    <recommendedName>
        <fullName evidence="4">Zinc-finger</fullName>
    </recommendedName>
</protein>
<reference evidence="2" key="2">
    <citation type="journal article" date="2021" name="Data Brief">
        <title>Draft genome sequence data of the facultative, thermophilic, xylanolytic bacterium Paenibacillus sp. strain DA-C8.</title>
        <authorList>
            <person name="Chhe C."/>
            <person name="Uke A."/>
            <person name="Baramee S."/>
            <person name="Ungkulpasvich U."/>
            <person name="Tachaapaikoon C."/>
            <person name="Pason P."/>
            <person name="Waeonukul R."/>
            <person name="Ratanakhanokchai K."/>
            <person name="Kosugi A."/>
        </authorList>
    </citation>
    <scope>NUCLEOTIDE SEQUENCE</scope>
    <source>
        <strain evidence="2">DA-C8</strain>
    </source>
</reference>
<evidence type="ECO:0000313" key="3">
    <source>
        <dbReference type="Proteomes" id="UP000654993"/>
    </source>
</evidence>
<keyword evidence="1" id="KW-0472">Membrane</keyword>
<comment type="caution">
    <text evidence="2">The sequence shown here is derived from an EMBL/GenBank/DDBJ whole genome shotgun (WGS) entry which is preliminary data.</text>
</comment>
<dbReference type="AlphaFoldDB" id="A0A916QA27"/>